<keyword evidence="4 8" id="KW-0418">Kinase</keyword>
<feature type="binding site" evidence="6">
    <location>
        <position position="46"/>
    </location>
    <ligand>
        <name>ATP</name>
        <dbReference type="ChEBI" id="CHEBI:30616"/>
    </ligand>
</feature>
<evidence type="ECO:0000256" key="3">
    <source>
        <dbReference type="ARBA" id="ARBA00022741"/>
    </source>
</evidence>
<protein>
    <recommendedName>
        <fullName evidence="1">non-specific serine/threonine protein kinase</fullName>
        <ecNumber evidence="1">2.7.11.1</ecNumber>
    </recommendedName>
</protein>
<evidence type="ECO:0000313" key="9">
    <source>
        <dbReference type="Proteomes" id="UP001596250"/>
    </source>
</evidence>
<feature type="domain" description="Protein kinase" evidence="7">
    <location>
        <begin position="16"/>
        <end position="254"/>
    </location>
</feature>
<dbReference type="RefSeq" id="WP_379895844.1">
    <property type="nucleotide sequence ID" value="NZ_CBCSCT010000016.1"/>
</dbReference>
<dbReference type="EMBL" id="JBHSQV010000180">
    <property type="protein sequence ID" value="MFC5988374.1"/>
    <property type="molecule type" value="Genomic_DNA"/>
</dbReference>
<keyword evidence="2" id="KW-0808">Transferase</keyword>
<accession>A0ABW1ITT2</accession>
<dbReference type="Pfam" id="PF00069">
    <property type="entry name" value="Pkinase"/>
    <property type="match status" value="1"/>
</dbReference>
<keyword evidence="9" id="KW-1185">Reference proteome</keyword>
<dbReference type="EC" id="2.7.11.1" evidence="1"/>
<evidence type="ECO:0000256" key="4">
    <source>
        <dbReference type="ARBA" id="ARBA00022777"/>
    </source>
</evidence>
<dbReference type="PROSITE" id="PS00107">
    <property type="entry name" value="PROTEIN_KINASE_ATP"/>
    <property type="match status" value="1"/>
</dbReference>
<dbReference type="PROSITE" id="PS50011">
    <property type="entry name" value="PROTEIN_KINASE_DOM"/>
    <property type="match status" value="1"/>
</dbReference>
<dbReference type="PANTHER" id="PTHR43289">
    <property type="entry name" value="MITOGEN-ACTIVATED PROTEIN KINASE KINASE KINASE 20-RELATED"/>
    <property type="match status" value="1"/>
</dbReference>
<keyword evidence="8" id="KW-0723">Serine/threonine-protein kinase</keyword>
<dbReference type="InterPro" id="IPR011009">
    <property type="entry name" value="Kinase-like_dom_sf"/>
</dbReference>
<keyword evidence="3 6" id="KW-0547">Nucleotide-binding</keyword>
<dbReference type="InterPro" id="IPR000719">
    <property type="entry name" value="Prot_kinase_dom"/>
</dbReference>
<dbReference type="InterPro" id="IPR008271">
    <property type="entry name" value="Ser/Thr_kinase_AS"/>
</dbReference>
<evidence type="ECO:0000259" key="7">
    <source>
        <dbReference type="PROSITE" id="PS50011"/>
    </source>
</evidence>
<comment type="caution">
    <text evidence="8">The sequence shown here is derived from an EMBL/GenBank/DDBJ whole genome shotgun (WGS) entry which is preliminary data.</text>
</comment>
<dbReference type="GO" id="GO:0004674">
    <property type="term" value="F:protein serine/threonine kinase activity"/>
    <property type="evidence" value="ECO:0007669"/>
    <property type="project" value="UniProtKB-KW"/>
</dbReference>
<dbReference type="CDD" id="cd14014">
    <property type="entry name" value="STKc_PknB_like"/>
    <property type="match status" value="1"/>
</dbReference>
<evidence type="ECO:0000256" key="5">
    <source>
        <dbReference type="ARBA" id="ARBA00022840"/>
    </source>
</evidence>
<dbReference type="Proteomes" id="UP001596250">
    <property type="component" value="Unassembled WGS sequence"/>
</dbReference>
<name>A0ABW1ITT2_9BACL</name>
<dbReference type="PANTHER" id="PTHR43289:SF6">
    <property type="entry name" value="SERINE_THREONINE-PROTEIN KINASE NEKL-3"/>
    <property type="match status" value="1"/>
</dbReference>
<organism evidence="8 9">
    <name type="scientific">Marinicrinis lubricantis</name>
    <dbReference type="NCBI Taxonomy" id="2086470"/>
    <lineage>
        <taxon>Bacteria</taxon>
        <taxon>Bacillati</taxon>
        <taxon>Bacillota</taxon>
        <taxon>Bacilli</taxon>
        <taxon>Bacillales</taxon>
        <taxon>Paenibacillaceae</taxon>
    </lineage>
</organism>
<dbReference type="PROSITE" id="PS00108">
    <property type="entry name" value="PROTEIN_KINASE_ST"/>
    <property type="match status" value="1"/>
</dbReference>
<dbReference type="SUPFAM" id="SSF56112">
    <property type="entry name" value="Protein kinase-like (PK-like)"/>
    <property type="match status" value="1"/>
</dbReference>
<evidence type="ECO:0000256" key="2">
    <source>
        <dbReference type="ARBA" id="ARBA00022679"/>
    </source>
</evidence>
<dbReference type="Gene3D" id="1.10.510.10">
    <property type="entry name" value="Transferase(Phosphotransferase) domain 1"/>
    <property type="match status" value="1"/>
</dbReference>
<evidence type="ECO:0000256" key="6">
    <source>
        <dbReference type="PROSITE-ProRule" id="PRU10141"/>
    </source>
</evidence>
<evidence type="ECO:0000313" key="8">
    <source>
        <dbReference type="EMBL" id="MFC5988374.1"/>
    </source>
</evidence>
<dbReference type="InterPro" id="IPR017441">
    <property type="entry name" value="Protein_kinase_ATP_BS"/>
</dbReference>
<reference evidence="9" key="1">
    <citation type="journal article" date="2019" name="Int. J. Syst. Evol. Microbiol.">
        <title>The Global Catalogue of Microorganisms (GCM) 10K type strain sequencing project: providing services to taxonomists for standard genome sequencing and annotation.</title>
        <authorList>
            <consortium name="The Broad Institute Genomics Platform"/>
            <consortium name="The Broad Institute Genome Sequencing Center for Infectious Disease"/>
            <person name="Wu L."/>
            <person name="Ma J."/>
        </authorList>
    </citation>
    <scope>NUCLEOTIDE SEQUENCE [LARGE SCALE GENOMIC DNA]</scope>
    <source>
        <strain evidence="9">CCM 8749</strain>
    </source>
</reference>
<evidence type="ECO:0000256" key="1">
    <source>
        <dbReference type="ARBA" id="ARBA00012513"/>
    </source>
</evidence>
<gene>
    <name evidence="8" type="ORF">ACFPXP_18375</name>
</gene>
<sequence length="492" mass="57044">MQERIDGRSYRLAERYEILRELGRGGMGTVYLARDLKLNGKLWAIKRCSTSANSNWNTEASMLMELDHPLLPRIVDCVRWGSDRVGIVMDYIEGPTLLQLFEQHQKSLPERRWLKYIVQICEALQYLHERPEPIIYRDLKPANIIIDSYDNARLIDFGISRVFQADKHHDTVQLGTRGFAAPEQLRGLQTDPRTDIYQLGALIFYFLSGGEYAANQSLEQVIQDSSWLVILRKMLDEQPARRYQSAEEVKRSLLLMMKQYPNAQGDKQDEPSELRIIAVVSAYAGAGASYVADAAALAIEKAGLPCAIVEWKDRAVVSEKKKMGKRIVRQQVEWERREDWLKYQQEERAAGAQVLVMDLGDHIEWVEQMELPIEHVWVVADGFPHKFNGPEAAVSFRRAISLRKLGYHVEWIANRAPIQSKYRNTWLDSFPWKPICHFPNVDYEEWIEAEWEGRHILQSKARYEQVTELLKPAVEHVIAGLGQRKKKRWFNL</sequence>
<keyword evidence="5 6" id="KW-0067">ATP-binding</keyword>
<dbReference type="Gene3D" id="3.30.200.20">
    <property type="entry name" value="Phosphorylase Kinase, domain 1"/>
    <property type="match status" value="1"/>
</dbReference>
<dbReference type="SMART" id="SM00220">
    <property type="entry name" value="S_TKc"/>
    <property type="match status" value="1"/>
</dbReference>
<proteinExistence type="predicted"/>